<evidence type="ECO:0000256" key="1">
    <source>
        <dbReference type="SAM" id="MobiDB-lite"/>
    </source>
</evidence>
<feature type="compositionally biased region" description="Low complexity" evidence="1">
    <location>
        <begin position="157"/>
        <end position="167"/>
    </location>
</feature>
<dbReference type="RefSeq" id="WP_141190938.1">
    <property type="nucleotide sequence ID" value="NZ_JBHUMR010000015.1"/>
</dbReference>
<comment type="caution">
    <text evidence="2">The sequence shown here is derived from an EMBL/GenBank/DDBJ whole genome shotgun (WGS) entry which is preliminary data.</text>
</comment>
<name>A0ABW5PU76_9BACI</name>
<keyword evidence="3" id="KW-1185">Reference proteome</keyword>
<organism evidence="2 3">
    <name type="scientific">Terrilactibacillus laevilacticus</name>
    <dbReference type="NCBI Taxonomy" id="1380157"/>
    <lineage>
        <taxon>Bacteria</taxon>
        <taxon>Bacillati</taxon>
        <taxon>Bacillota</taxon>
        <taxon>Bacilli</taxon>
        <taxon>Bacillales</taxon>
        <taxon>Bacillaceae</taxon>
        <taxon>Terrilactibacillus</taxon>
    </lineage>
</organism>
<gene>
    <name evidence="2" type="ORF">ACFSTF_14285</name>
</gene>
<evidence type="ECO:0000313" key="2">
    <source>
        <dbReference type="EMBL" id="MFD2618473.1"/>
    </source>
</evidence>
<evidence type="ECO:0000313" key="3">
    <source>
        <dbReference type="Proteomes" id="UP001597458"/>
    </source>
</evidence>
<feature type="compositionally biased region" description="Polar residues" evidence="1">
    <location>
        <begin position="168"/>
        <end position="189"/>
    </location>
</feature>
<feature type="region of interest" description="Disordered" evidence="1">
    <location>
        <begin position="143"/>
        <end position="189"/>
    </location>
</feature>
<feature type="compositionally biased region" description="Polar residues" evidence="1">
    <location>
        <begin position="143"/>
        <end position="156"/>
    </location>
</feature>
<evidence type="ECO:0008006" key="4">
    <source>
        <dbReference type="Google" id="ProtNLM"/>
    </source>
</evidence>
<reference evidence="3" key="1">
    <citation type="journal article" date="2019" name="Int. J. Syst. Evol. Microbiol.">
        <title>The Global Catalogue of Microorganisms (GCM) 10K type strain sequencing project: providing services to taxonomists for standard genome sequencing and annotation.</title>
        <authorList>
            <consortium name="The Broad Institute Genomics Platform"/>
            <consortium name="The Broad Institute Genome Sequencing Center for Infectious Disease"/>
            <person name="Wu L."/>
            <person name="Ma J."/>
        </authorList>
    </citation>
    <scope>NUCLEOTIDE SEQUENCE [LARGE SCALE GENOMIC DNA]</scope>
    <source>
        <strain evidence="3">TISTR 2241</strain>
    </source>
</reference>
<dbReference type="EMBL" id="JBHUMR010000015">
    <property type="protein sequence ID" value="MFD2618473.1"/>
    <property type="molecule type" value="Genomic_DNA"/>
</dbReference>
<proteinExistence type="predicted"/>
<dbReference type="Proteomes" id="UP001597458">
    <property type="component" value="Unassembled WGS sequence"/>
</dbReference>
<accession>A0ABW5PU76</accession>
<protein>
    <recommendedName>
        <fullName evidence="4">YtxH domain-containing protein</fullName>
    </recommendedName>
</protein>
<sequence>MGNNKSTIRRYALIGGLLGATVSLMNRESRRSLKQTMKTATSNCGKLIYTLWTNPNQVSQYIKNTGNNLRLMAQEVSDDFTKMVSDVDQVRKSSSEAVNYAIEAGSELTDIASKIKNSSQSVIGGQSGNLTSSVAQAVLDAPTSSTQGKTTPVQSATQTQPTTFTTPKSNAATSNMTKNQTKMTSSTNAEDYINHLPSKEKEKINSAIKDIKNSTGTQKNSTTIH</sequence>